<organism evidence="7 8">
    <name type="scientific">Yersinia frederiksenii</name>
    <dbReference type="NCBI Taxonomy" id="29484"/>
    <lineage>
        <taxon>Bacteria</taxon>
        <taxon>Pseudomonadati</taxon>
        <taxon>Pseudomonadota</taxon>
        <taxon>Gammaproteobacteria</taxon>
        <taxon>Enterobacterales</taxon>
        <taxon>Yersiniaceae</taxon>
        <taxon>Yersinia</taxon>
    </lineage>
</organism>
<sequence>MAAENGQPSLFKIFSQINVYLVDIDMNDDKNSTYHRLIVAASQCFSEKGFNATSIGDIARKAKVSQGAMYTYFKGKSELISAIVLEEKNTAVESYTFSGDTSPFEHIIDLVTSCINEVGYPADHRLWVEIIAEASRNTSVKETFISTDIIMRSGIKSIINKGIEAGDFSSDLDIEGASIIIFAFIDGLISRKAVNPAFNLENDLPGFTSLLKHILSYQR</sequence>
<evidence type="ECO:0000259" key="6">
    <source>
        <dbReference type="PROSITE" id="PS50977"/>
    </source>
</evidence>
<evidence type="ECO:0000256" key="5">
    <source>
        <dbReference type="PROSITE-ProRule" id="PRU00335"/>
    </source>
</evidence>
<dbReference type="InterPro" id="IPR001647">
    <property type="entry name" value="HTH_TetR"/>
</dbReference>
<evidence type="ECO:0000256" key="3">
    <source>
        <dbReference type="ARBA" id="ARBA00023125"/>
    </source>
</evidence>
<dbReference type="InterPro" id="IPR023772">
    <property type="entry name" value="DNA-bd_HTH_TetR-type_CS"/>
</dbReference>
<evidence type="ECO:0000313" key="7">
    <source>
        <dbReference type="EMBL" id="SUP75739.1"/>
    </source>
</evidence>
<dbReference type="PROSITE" id="PS01081">
    <property type="entry name" value="HTH_TETR_1"/>
    <property type="match status" value="1"/>
</dbReference>
<dbReference type="InterPro" id="IPR009057">
    <property type="entry name" value="Homeodomain-like_sf"/>
</dbReference>
<evidence type="ECO:0000256" key="2">
    <source>
        <dbReference type="ARBA" id="ARBA00023015"/>
    </source>
</evidence>
<dbReference type="PANTHER" id="PTHR47506">
    <property type="entry name" value="TRANSCRIPTIONAL REGULATORY PROTEIN"/>
    <property type="match status" value="1"/>
</dbReference>
<dbReference type="Pfam" id="PF13977">
    <property type="entry name" value="TetR_C_6"/>
    <property type="match status" value="1"/>
</dbReference>
<dbReference type="InterPro" id="IPR039538">
    <property type="entry name" value="BetI_C"/>
</dbReference>
<dbReference type="PROSITE" id="PS50977">
    <property type="entry name" value="HTH_TETR_2"/>
    <property type="match status" value="1"/>
</dbReference>
<dbReference type="AlphaFoldDB" id="A0A380PR14"/>
<feature type="domain" description="HTH tetR-type" evidence="6">
    <location>
        <begin position="31"/>
        <end position="91"/>
    </location>
</feature>
<dbReference type="GeneID" id="57907020"/>
<keyword evidence="3 5" id="KW-0238">DNA-binding</keyword>
<dbReference type="GO" id="GO:0003677">
    <property type="term" value="F:DNA binding"/>
    <property type="evidence" value="ECO:0007669"/>
    <property type="project" value="UniProtKB-UniRule"/>
</dbReference>
<evidence type="ECO:0000256" key="4">
    <source>
        <dbReference type="ARBA" id="ARBA00023163"/>
    </source>
</evidence>
<keyword evidence="1" id="KW-0678">Repressor</keyword>
<name>A0A380PR14_YERFR</name>
<gene>
    <name evidence="7" type="primary">acrR_1</name>
    <name evidence="7" type="ORF">NCTC11470_00758</name>
</gene>
<dbReference type="Gene3D" id="1.10.10.60">
    <property type="entry name" value="Homeodomain-like"/>
    <property type="match status" value="1"/>
</dbReference>
<dbReference type="PRINTS" id="PR00455">
    <property type="entry name" value="HTHTETR"/>
</dbReference>
<keyword evidence="4" id="KW-0804">Transcription</keyword>
<evidence type="ECO:0000256" key="1">
    <source>
        <dbReference type="ARBA" id="ARBA00022491"/>
    </source>
</evidence>
<dbReference type="RefSeq" id="WP_004712698.1">
    <property type="nucleotide sequence ID" value="NZ_CP023964.1"/>
</dbReference>
<dbReference type="SUPFAM" id="SSF48498">
    <property type="entry name" value="Tetracyclin repressor-like, C-terminal domain"/>
    <property type="match status" value="1"/>
</dbReference>
<dbReference type="PANTHER" id="PTHR47506:SF6">
    <property type="entry name" value="HTH-TYPE TRANSCRIPTIONAL REPRESSOR NEMR"/>
    <property type="match status" value="1"/>
</dbReference>
<proteinExistence type="predicted"/>
<accession>A0A380PR14</accession>
<reference evidence="7 8" key="1">
    <citation type="submission" date="2018-06" db="EMBL/GenBank/DDBJ databases">
        <authorList>
            <consortium name="Pathogen Informatics"/>
            <person name="Doyle S."/>
        </authorList>
    </citation>
    <scope>NUCLEOTIDE SEQUENCE [LARGE SCALE GENOMIC DNA]</scope>
    <source>
        <strain evidence="7 8">NCTC11470</strain>
    </source>
</reference>
<dbReference type="Gene3D" id="1.10.357.10">
    <property type="entry name" value="Tetracycline Repressor, domain 2"/>
    <property type="match status" value="1"/>
</dbReference>
<protein>
    <submittedName>
        <fullName evidence="7">DNA-binding transcriptional repressor AcrR</fullName>
    </submittedName>
</protein>
<dbReference type="SUPFAM" id="SSF46689">
    <property type="entry name" value="Homeodomain-like"/>
    <property type="match status" value="1"/>
</dbReference>
<keyword evidence="2" id="KW-0805">Transcription regulation</keyword>
<feature type="DNA-binding region" description="H-T-H motif" evidence="5">
    <location>
        <begin position="54"/>
        <end position="73"/>
    </location>
</feature>
<dbReference type="EMBL" id="UHJA01000001">
    <property type="protein sequence ID" value="SUP75739.1"/>
    <property type="molecule type" value="Genomic_DNA"/>
</dbReference>
<dbReference type="Proteomes" id="UP000254835">
    <property type="component" value="Unassembled WGS sequence"/>
</dbReference>
<evidence type="ECO:0000313" key="8">
    <source>
        <dbReference type="Proteomes" id="UP000254835"/>
    </source>
</evidence>
<dbReference type="Pfam" id="PF00440">
    <property type="entry name" value="TetR_N"/>
    <property type="match status" value="1"/>
</dbReference>
<dbReference type="InterPro" id="IPR036271">
    <property type="entry name" value="Tet_transcr_reg_TetR-rel_C_sf"/>
</dbReference>